<protein>
    <submittedName>
        <fullName evidence="2">Glycerophosphoryl diester phosphodiesterase</fullName>
    </submittedName>
</protein>
<dbReference type="PANTHER" id="PTHR46211">
    <property type="entry name" value="GLYCEROPHOSPHORYL DIESTER PHOSPHODIESTERASE"/>
    <property type="match status" value="1"/>
</dbReference>
<dbReference type="PANTHER" id="PTHR46211:SF1">
    <property type="entry name" value="GLYCEROPHOSPHODIESTER PHOSPHODIESTERASE, CYTOPLASMIC"/>
    <property type="match status" value="1"/>
</dbReference>
<organism evidence="2 3">
    <name type="scientific">Desulfocurvibacter africanus subsp. africanus str. Walvis Bay</name>
    <dbReference type="NCBI Taxonomy" id="690850"/>
    <lineage>
        <taxon>Bacteria</taxon>
        <taxon>Pseudomonadati</taxon>
        <taxon>Thermodesulfobacteriota</taxon>
        <taxon>Desulfovibrionia</taxon>
        <taxon>Desulfovibrionales</taxon>
        <taxon>Desulfovibrionaceae</taxon>
        <taxon>Desulfocurvibacter</taxon>
    </lineage>
</organism>
<dbReference type="SUPFAM" id="SSF51695">
    <property type="entry name" value="PLC-like phosphodiesterases"/>
    <property type="match status" value="1"/>
</dbReference>
<dbReference type="STRING" id="690850.Desaf_2910"/>
<accession>F3Z1T3</accession>
<proteinExistence type="predicted"/>
<dbReference type="GO" id="GO:0006629">
    <property type="term" value="P:lipid metabolic process"/>
    <property type="evidence" value="ECO:0007669"/>
    <property type="project" value="InterPro"/>
</dbReference>
<dbReference type="PROSITE" id="PS51704">
    <property type="entry name" value="GP_PDE"/>
    <property type="match status" value="1"/>
</dbReference>
<name>F3Z1T3_DESAF</name>
<dbReference type="InterPro" id="IPR030395">
    <property type="entry name" value="GP_PDE_dom"/>
</dbReference>
<evidence type="ECO:0000313" key="3">
    <source>
        <dbReference type="Proteomes" id="UP000007844"/>
    </source>
</evidence>
<dbReference type="eggNOG" id="COG0584">
    <property type="taxonomic scope" value="Bacteria"/>
</dbReference>
<gene>
    <name evidence="2" type="ORF">Desaf_2910</name>
</gene>
<dbReference type="Gene3D" id="3.20.20.190">
    <property type="entry name" value="Phosphatidylinositol (PI) phosphodiesterase"/>
    <property type="match status" value="1"/>
</dbReference>
<dbReference type="GO" id="GO:0008081">
    <property type="term" value="F:phosphoric diester hydrolase activity"/>
    <property type="evidence" value="ECO:0007669"/>
    <property type="project" value="InterPro"/>
</dbReference>
<dbReference type="HOGENOM" id="CLU_030006_10_0_7"/>
<dbReference type="EMBL" id="CP003221">
    <property type="protein sequence ID" value="EGJ51218.1"/>
    <property type="molecule type" value="Genomic_DNA"/>
</dbReference>
<dbReference type="AlphaFoldDB" id="F3Z1T3"/>
<dbReference type="InterPro" id="IPR017946">
    <property type="entry name" value="PLC-like_Pdiesterase_TIM-brl"/>
</dbReference>
<evidence type="ECO:0000313" key="2">
    <source>
        <dbReference type="EMBL" id="EGJ51218.1"/>
    </source>
</evidence>
<sequence length="245" mass="27035">MNIASLLSRPFAHRGLHDLRKGVPENSMAAFRLAVDSGYAIELDVRLLGDGNVVVFHDATLDRMTSRTGYVLALNSGQLPSLSLLGTQETPPLLSDLLNMVRGRVPLYVEIKNGNRPGHLEQQVLSLLNQYFTQYGGSFAVASFNPLVLAWFQRKAPHLLRVQITGSSGLRGLWLPQRCAAINWPLIAFGQPHALSVALNVLGSPIVGAWRCQGKPVLTWTVRTQNDLERAKRFADAYVFEGLRP</sequence>
<evidence type="ECO:0000259" key="1">
    <source>
        <dbReference type="PROSITE" id="PS51704"/>
    </source>
</evidence>
<feature type="domain" description="GP-PDE" evidence="1">
    <location>
        <begin position="8"/>
        <end position="245"/>
    </location>
</feature>
<dbReference type="Proteomes" id="UP000007844">
    <property type="component" value="Chromosome"/>
</dbReference>
<dbReference type="Pfam" id="PF03009">
    <property type="entry name" value="GDPD"/>
    <property type="match status" value="1"/>
</dbReference>
<keyword evidence="3" id="KW-1185">Reference proteome</keyword>
<reference evidence="2 3" key="1">
    <citation type="journal article" date="2011" name="J. Bacteriol.">
        <title>Genome sequence of the mercury-methylating and pleomorphic Desulfovibrio africanus Strain Walvis Bay.</title>
        <authorList>
            <person name="Brown S.D."/>
            <person name="Wall J.D."/>
            <person name="Kucken A.M."/>
            <person name="Gilmour C.C."/>
            <person name="Podar M."/>
            <person name="Brandt C.C."/>
            <person name="Teshima H."/>
            <person name="Detter J.C."/>
            <person name="Han C.S."/>
            <person name="Land M.L."/>
            <person name="Lucas S."/>
            <person name="Han J."/>
            <person name="Pennacchio L."/>
            <person name="Nolan M."/>
            <person name="Pitluck S."/>
            <person name="Woyke T."/>
            <person name="Goodwin L."/>
            <person name="Palumbo A.V."/>
            <person name="Elias D.A."/>
        </authorList>
    </citation>
    <scope>NUCLEOTIDE SEQUENCE [LARGE SCALE GENOMIC DNA]</scope>
    <source>
        <strain evidence="2 3">Walvis Bay</strain>
    </source>
</reference>
<dbReference type="KEGG" id="daf:Desaf_2910"/>
<dbReference type="RefSeq" id="WP_014260876.1">
    <property type="nucleotide sequence ID" value="NC_016629.1"/>
</dbReference>